<evidence type="ECO:0000256" key="1">
    <source>
        <dbReference type="SAM" id="MobiDB-lite"/>
    </source>
</evidence>
<evidence type="ECO:0000313" key="2">
    <source>
        <dbReference type="EMBL" id="OJJ36266.1"/>
    </source>
</evidence>
<dbReference type="VEuPathDB" id="FungiDB:ASPWEDRAFT_28827"/>
<reference evidence="3" key="1">
    <citation type="journal article" date="2017" name="Genome Biol.">
        <title>Comparative genomics reveals high biological diversity and specific adaptations in the industrially and medically important fungal genus Aspergillus.</title>
        <authorList>
            <person name="de Vries R.P."/>
            <person name="Riley R."/>
            <person name="Wiebenga A."/>
            <person name="Aguilar-Osorio G."/>
            <person name="Amillis S."/>
            <person name="Uchima C.A."/>
            <person name="Anderluh G."/>
            <person name="Asadollahi M."/>
            <person name="Askin M."/>
            <person name="Barry K."/>
            <person name="Battaglia E."/>
            <person name="Bayram O."/>
            <person name="Benocci T."/>
            <person name="Braus-Stromeyer S.A."/>
            <person name="Caldana C."/>
            <person name="Canovas D."/>
            <person name="Cerqueira G.C."/>
            <person name="Chen F."/>
            <person name="Chen W."/>
            <person name="Choi C."/>
            <person name="Clum A."/>
            <person name="Dos Santos R.A."/>
            <person name="Damasio A.R."/>
            <person name="Diallinas G."/>
            <person name="Emri T."/>
            <person name="Fekete E."/>
            <person name="Flipphi M."/>
            <person name="Freyberg S."/>
            <person name="Gallo A."/>
            <person name="Gournas C."/>
            <person name="Habgood R."/>
            <person name="Hainaut M."/>
            <person name="Harispe M.L."/>
            <person name="Henrissat B."/>
            <person name="Hilden K.S."/>
            <person name="Hope R."/>
            <person name="Hossain A."/>
            <person name="Karabika E."/>
            <person name="Karaffa L."/>
            <person name="Karanyi Z."/>
            <person name="Krasevec N."/>
            <person name="Kuo A."/>
            <person name="Kusch H."/>
            <person name="LaButti K."/>
            <person name="Lagendijk E.L."/>
            <person name="Lapidus A."/>
            <person name="Levasseur A."/>
            <person name="Lindquist E."/>
            <person name="Lipzen A."/>
            <person name="Logrieco A.F."/>
            <person name="MacCabe A."/>
            <person name="Maekelae M.R."/>
            <person name="Malavazi I."/>
            <person name="Melin P."/>
            <person name="Meyer V."/>
            <person name="Mielnichuk N."/>
            <person name="Miskei M."/>
            <person name="Molnar A.P."/>
            <person name="Mule G."/>
            <person name="Ngan C.Y."/>
            <person name="Orejas M."/>
            <person name="Orosz E."/>
            <person name="Ouedraogo J.P."/>
            <person name="Overkamp K.M."/>
            <person name="Park H.-S."/>
            <person name="Perrone G."/>
            <person name="Piumi F."/>
            <person name="Punt P.J."/>
            <person name="Ram A.F."/>
            <person name="Ramon A."/>
            <person name="Rauscher S."/>
            <person name="Record E."/>
            <person name="Riano-Pachon D.M."/>
            <person name="Robert V."/>
            <person name="Roehrig J."/>
            <person name="Ruller R."/>
            <person name="Salamov A."/>
            <person name="Salih N.S."/>
            <person name="Samson R.A."/>
            <person name="Sandor E."/>
            <person name="Sanguinetti M."/>
            <person name="Schuetze T."/>
            <person name="Sepcic K."/>
            <person name="Shelest E."/>
            <person name="Sherlock G."/>
            <person name="Sophianopoulou V."/>
            <person name="Squina F.M."/>
            <person name="Sun H."/>
            <person name="Susca A."/>
            <person name="Todd R.B."/>
            <person name="Tsang A."/>
            <person name="Unkles S.E."/>
            <person name="van de Wiele N."/>
            <person name="van Rossen-Uffink D."/>
            <person name="Oliveira J.V."/>
            <person name="Vesth T.C."/>
            <person name="Visser J."/>
            <person name="Yu J.-H."/>
            <person name="Zhou M."/>
            <person name="Andersen M.R."/>
            <person name="Archer D.B."/>
            <person name="Baker S.E."/>
            <person name="Benoit I."/>
            <person name="Brakhage A.A."/>
            <person name="Braus G.H."/>
            <person name="Fischer R."/>
            <person name="Frisvad J.C."/>
            <person name="Goldman G.H."/>
            <person name="Houbraken J."/>
            <person name="Oakley B."/>
            <person name="Pocsi I."/>
            <person name="Scazzocchio C."/>
            <person name="Seiboth B."/>
            <person name="vanKuyk P.A."/>
            <person name="Wortman J."/>
            <person name="Dyer P.S."/>
            <person name="Grigoriev I.V."/>
        </authorList>
    </citation>
    <scope>NUCLEOTIDE SEQUENCE [LARGE SCALE GENOMIC DNA]</scope>
    <source>
        <strain evidence="3">DTO 134E9</strain>
    </source>
</reference>
<keyword evidence="3" id="KW-1185">Reference proteome</keyword>
<name>A0A1L9RMV6_ASPWE</name>
<dbReference type="AlphaFoldDB" id="A0A1L9RMV6"/>
<evidence type="ECO:0000313" key="3">
    <source>
        <dbReference type="Proteomes" id="UP000184383"/>
    </source>
</evidence>
<feature type="region of interest" description="Disordered" evidence="1">
    <location>
        <begin position="1"/>
        <end position="33"/>
    </location>
</feature>
<organism evidence="2 3">
    <name type="scientific">Aspergillus wentii DTO 134E9</name>
    <dbReference type="NCBI Taxonomy" id="1073089"/>
    <lineage>
        <taxon>Eukaryota</taxon>
        <taxon>Fungi</taxon>
        <taxon>Dikarya</taxon>
        <taxon>Ascomycota</taxon>
        <taxon>Pezizomycotina</taxon>
        <taxon>Eurotiomycetes</taxon>
        <taxon>Eurotiomycetidae</taxon>
        <taxon>Eurotiales</taxon>
        <taxon>Aspergillaceae</taxon>
        <taxon>Aspergillus</taxon>
        <taxon>Aspergillus subgen. Cremei</taxon>
    </lineage>
</organism>
<gene>
    <name evidence="2" type="ORF">ASPWEDRAFT_28827</name>
</gene>
<feature type="compositionally biased region" description="Polar residues" evidence="1">
    <location>
        <begin position="1"/>
        <end position="10"/>
    </location>
</feature>
<sequence length="481" mass="54416">MPNSDSPSDTEANRPLGNDESDDESDFSAEAPPPPFDYNQCIAAMEGKAIPDNLHSLTARYSLIRGIRCHYDLATSPGILELASSGEEFAPEIGRAHNARLIMSNVIPDGLHDANTRPYCIWNPDFADEDTYRKLACRFPDMRYQVGRACAAASYVTLYKELGLLPDVSRAKEARESNTDGGREIFAIIMGSPAKYAVMDDFDRSINTDNPRAPAFLNGDTAVRWTLQGRYRPPGNGKEVFPYEGNVDRYARLMRQSMTWTGLLCVVRGIYHHTMFARWWADQLETNPRRLILSGKPSSDQDLIWRISTAINARRIMINDITGFNNDTNYLPYLIWWPLKPDRNSLSKLAEDCPKMKEQIAIACIFCDYEWQYRKLDANSNMRLAAQNCSNPFYLADVERRAAEQGIDITLGHRDWDGETDAVATDLEPTTESLYAPLHAGLMDDNGNLCGTYFAQMPESGLVERFKKMRIDILRVALRYV</sequence>
<dbReference type="OrthoDB" id="4360026at2759"/>
<protein>
    <submittedName>
        <fullName evidence="2">Uncharacterized protein</fullName>
    </submittedName>
</protein>
<dbReference type="RefSeq" id="XP_040689942.1">
    <property type="nucleotide sequence ID" value="XM_040833187.1"/>
</dbReference>
<dbReference type="Proteomes" id="UP000184383">
    <property type="component" value="Unassembled WGS sequence"/>
</dbReference>
<dbReference type="EMBL" id="KV878212">
    <property type="protein sequence ID" value="OJJ36266.1"/>
    <property type="molecule type" value="Genomic_DNA"/>
</dbReference>
<proteinExistence type="predicted"/>
<dbReference type="GeneID" id="63749035"/>
<accession>A0A1L9RMV6</accession>